<protein>
    <submittedName>
        <fullName evidence="1">Uncharacterized protein</fullName>
    </submittedName>
</protein>
<name>A0A1G6NYZ4_9GAMM</name>
<organism evidence="1 2">
    <name type="scientific">Ectopseudomonas chengduensis</name>
    <dbReference type="NCBI Taxonomy" id="489632"/>
    <lineage>
        <taxon>Bacteria</taxon>
        <taxon>Pseudomonadati</taxon>
        <taxon>Pseudomonadota</taxon>
        <taxon>Gammaproteobacteria</taxon>
        <taxon>Pseudomonadales</taxon>
        <taxon>Pseudomonadaceae</taxon>
        <taxon>Ectopseudomonas</taxon>
    </lineage>
</organism>
<dbReference type="AlphaFoldDB" id="A0A1G6NYZ4"/>
<dbReference type="Proteomes" id="UP000199467">
    <property type="component" value="Unassembled WGS sequence"/>
</dbReference>
<sequence length="58" mass="6417">MQQTQHTCQVHSHPALNPAYIFMVRRMARDAGCQYVSREQRRRAAAPTSGPFDGGSAA</sequence>
<reference evidence="2" key="1">
    <citation type="submission" date="2016-10" db="EMBL/GenBank/DDBJ databases">
        <authorList>
            <person name="Varghese N."/>
            <person name="Submissions S."/>
        </authorList>
    </citation>
    <scope>NUCLEOTIDE SEQUENCE [LARGE SCALE GENOMIC DNA]</scope>
    <source>
        <strain evidence="2">DSM 26382</strain>
    </source>
</reference>
<proteinExistence type="predicted"/>
<gene>
    <name evidence="1" type="ORF">SAMN05216576_10620</name>
</gene>
<accession>A0A1G6NYZ4</accession>
<evidence type="ECO:0000313" key="2">
    <source>
        <dbReference type="Proteomes" id="UP000199467"/>
    </source>
</evidence>
<dbReference type="EMBL" id="FMZQ01000006">
    <property type="protein sequence ID" value="SDC73162.1"/>
    <property type="molecule type" value="Genomic_DNA"/>
</dbReference>
<evidence type="ECO:0000313" key="1">
    <source>
        <dbReference type="EMBL" id="SDC73162.1"/>
    </source>
</evidence>
<keyword evidence="2" id="KW-1185">Reference proteome</keyword>
<dbReference type="RefSeq" id="WP_167375876.1">
    <property type="nucleotide sequence ID" value="NZ_FMZQ01000006.1"/>
</dbReference>